<dbReference type="GO" id="GO:0005524">
    <property type="term" value="F:ATP binding"/>
    <property type="evidence" value="ECO:0007669"/>
    <property type="project" value="InterPro"/>
</dbReference>
<dbReference type="EMBL" id="LFIW01002729">
    <property type="protein sequence ID" value="KZL63821.1"/>
    <property type="molecule type" value="Genomic_DNA"/>
</dbReference>
<feature type="domain" description="Protein kinase" evidence="2">
    <location>
        <begin position="11"/>
        <end position="200"/>
    </location>
</feature>
<reference evidence="3 4" key="1">
    <citation type="submission" date="2015-06" db="EMBL/GenBank/DDBJ databases">
        <title>Survival trade-offs in plant roots during colonization by closely related pathogenic and mutualistic fungi.</title>
        <authorList>
            <person name="Hacquard S."/>
            <person name="Kracher B."/>
            <person name="Hiruma K."/>
            <person name="Weinman A."/>
            <person name="Muench P."/>
            <person name="Garrido Oter R."/>
            <person name="Ver Loren van Themaat E."/>
            <person name="Dallerey J.-F."/>
            <person name="Damm U."/>
            <person name="Henrissat B."/>
            <person name="Lespinet O."/>
            <person name="Thon M."/>
            <person name="Kemen E."/>
            <person name="McHardy A.C."/>
            <person name="Schulze-Lefert P."/>
            <person name="O'Connell R.J."/>
        </authorList>
    </citation>
    <scope>NUCLEOTIDE SEQUENCE [LARGE SCALE GENOMIC DNA]</scope>
    <source>
        <strain evidence="3 4">MAFF 238704</strain>
    </source>
</reference>
<evidence type="ECO:0000256" key="1">
    <source>
        <dbReference type="SAM" id="Phobius"/>
    </source>
</evidence>
<accession>A0A166LQL4</accession>
<sequence>LMTVLNASVVIVRTPAVVRGLISMVILAALATIFNVNCSCAMIISVRCFFLDSILATCMNSCRLQQNLSGEVAKLPIGRGQQFAEAGKPASATEPRYGSQLLESEMTYYSGVFEHFLFLSWAGLPLFDYTNQTTKIDIVNKVAAAYKRIHRLHILHHDAEPRNIMYDQKSGNVMIVDFERAEFRSRRPLGSPGPNDQNHR</sequence>
<comment type="caution">
    <text evidence="3">The sequence shown here is derived from an EMBL/GenBank/DDBJ whole genome shotgun (WGS) entry which is preliminary data.</text>
</comment>
<keyword evidence="3" id="KW-0418">Kinase</keyword>
<feature type="transmembrane region" description="Helical" evidence="1">
    <location>
        <begin position="20"/>
        <end position="44"/>
    </location>
</feature>
<keyword evidence="3" id="KW-0808">Transferase</keyword>
<evidence type="ECO:0000259" key="2">
    <source>
        <dbReference type="PROSITE" id="PS50011"/>
    </source>
</evidence>
<dbReference type="PROSITE" id="PS50011">
    <property type="entry name" value="PROTEIN_KINASE_DOM"/>
    <property type="match status" value="1"/>
</dbReference>
<dbReference type="InterPro" id="IPR011009">
    <property type="entry name" value="Kinase-like_dom_sf"/>
</dbReference>
<dbReference type="Proteomes" id="UP000076584">
    <property type="component" value="Unassembled WGS sequence"/>
</dbReference>
<dbReference type="AlphaFoldDB" id="A0A166LQL4"/>
<keyword evidence="1" id="KW-0472">Membrane</keyword>
<dbReference type="SUPFAM" id="SSF56112">
    <property type="entry name" value="Protein kinase-like (PK-like)"/>
    <property type="match status" value="1"/>
</dbReference>
<dbReference type="Gene3D" id="1.10.510.10">
    <property type="entry name" value="Transferase(Phosphotransferase) domain 1"/>
    <property type="match status" value="1"/>
</dbReference>
<keyword evidence="1" id="KW-1133">Transmembrane helix</keyword>
<dbReference type="InterPro" id="IPR000719">
    <property type="entry name" value="Prot_kinase_dom"/>
</dbReference>
<dbReference type="STRING" id="1573173.A0A166LQL4"/>
<feature type="non-terminal residue" evidence="3">
    <location>
        <position position="1"/>
    </location>
</feature>
<dbReference type="GO" id="GO:0004672">
    <property type="term" value="F:protein kinase activity"/>
    <property type="evidence" value="ECO:0007669"/>
    <property type="project" value="InterPro"/>
</dbReference>
<dbReference type="Pfam" id="PF06293">
    <property type="entry name" value="Kdo"/>
    <property type="match status" value="1"/>
</dbReference>
<gene>
    <name evidence="3" type="ORF">CI238_12785</name>
</gene>
<keyword evidence="1" id="KW-0812">Transmembrane</keyword>
<name>A0A166LQL4_COLIC</name>
<evidence type="ECO:0000313" key="3">
    <source>
        <dbReference type="EMBL" id="KZL63821.1"/>
    </source>
</evidence>
<keyword evidence="4" id="KW-1185">Reference proteome</keyword>
<proteinExistence type="predicted"/>
<organism evidence="3 4">
    <name type="scientific">Colletotrichum incanum</name>
    <name type="common">Soybean anthracnose fungus</name>
    <dbReference type="NCBI Taxonomy" id="1573173"/>
    <lineage>
        <taxon>Eukaryota</taxon>
        <taxon>Fungi</taxon>
        <taxon>Dikarya</taxon>
        <taxon>Ascomycota</taxon>
        <taxon>Pezizomycotina</taxon>
        <taxon>Sordariomycetes</taxon>
        <taxon>Hypocreomycetidae</taxon>
        <taxon>Glomerellales</taxon>
        <taxon>Glomerellaceae</taxon>
        <taxon>Colletotrichum</taxon>
        <taxon>Colletotrichum spaethianum species complex</taxon>
    </lineage>
</organism>
<protein>
    <submittedName>
        <fullName evidence="3">Serine threonine protein kinase</fullName>
    </submittedName>
</protein>
<evidence type="ECO:0000313" key="4">
    <source>
        <dbReference type="Proteomes" id="UP000076584"/>
    </source>
</evidence>